<reference evidence="9 10" key="1">
    <citation type="submission" date="2025-04" db="UniProtKB">
        <authorList>
            <consortium name="RefSeq"/>
        </authorList>
    </citation>
    <scope>IDENTIFICATION</scope>
</reference>
<evidence type="ECO:0000256" key="3">
    <source>
        <dbReference type="ARBA" id="ARBA00005470"/>
    </source>
</evidence>
<dbReference type="CDD" id="cd22647">
    <property type="entry name" value="CTF3_NTD_HEAT"/>
    <property type="match status" value="1"/>
</dbReference>
<protein>
    <submittedName>
        <fullName evidence="9 10">Centromere protein I-like</fullName>
    </submittedName>
</protein>
<dbReference type="GO" id="GO:0005634">
    <property type="term" value="C:nucleus"/>
    <property type="evidence" value="ECO:0007669"/>
    <property type="project" value="UniProtKB-SubCell"/>
</dbReference>
<dbReference type="KEGG" id="bgt:106055666"/>
<dbReference type="OrthoDB" id="6347512at2759"/>
<name>A0A9U8DZM0_BIOGL</name>
<keyword evidence="5" id="KW-0539">Nucleus</keyword>
<evidence type="ECO:0000313" key="9">
    <source>
        <dbReference type="RefSeq" id="XP_013067479.2"/>
    </source>
</evidence>
<dbReference type="InterPro" id="IPR012485">
    <property type="entry name" value="CENP-I"/>
</dbReference>
<evidence type="ECO:0000256" key="2">
    <source>
        <dbReference type="ARBA" id="ARBA00004584"/>
    </source>
</evidence>
<keyword evidence="8" id="KW-1185">Reference proteome</keyword>
<feature type="region of interest" description="Disordered" evidence="7">
    <location>
        <begin position="1"/>
        <end position="26"/>
    </location>
</feature>
<dbReference type="GeneID" id="106055666"/>
<dbReference type="PANTHER" id="PTHR48208:SF2">
    <property type="entry name" value="CENTROMERE PROTEIN I"/>
    <property type="match status" value="1"/>
</dbReference>
<keyword evidence="6" id="KW-0137">Centromere</keyword>
<dbReference type="GO" id="GO:0000070">
    <property type="term" value="P:mitotic sister chromatid segregation"/>
    <property type="evidence" value="ECO:0007669"/>
    <property type="project" value="TreeGrafter"/>
</dbReference>
<comment type="similarity">
    <text evidence="3">Belongs to the CENP-I/CTF3 family.</text>
</comment>
<dbReference type="Pfam" id="PF07778">
    <property type="entry name" value="CENP-I"/>
    <property type="match status" value="1"/>
</dbReference>
<dbReference type="GO" id="GO:0000939">
    <property type="term" value="C:inner kinetochore"/>
    <property type="evidence" value="ECO:0007669"/>
    <property type="project" value="TreeGrafter"/>
</dbReference>
<evidence type="ECO:0000313" key="8">
    <source>
        <dbReference type="Proteomes" id="UP001165740"/>
    </source>
</evidence>
<dbReference type="PANTHER" id="PTHR48208">
    <property type="entry name" value="CENTROMERE PROTEIN I"/>
    <property type="match status" value="1"/>
</dbReference>
<organism evidence="8 9">
    <name type="scientific">Biomphalaria glabrata</name>
    <name type="common">Bloodfluke planorb</name>
    <name type="synonym">Freshwater snail</name>
    <dbReference type="NCBI Taxonomy" id="6526"/>
    <lineage>
        <taxon>Eukaryota</taxon>
        <taxon>Metazoa</taxon>
        <taxon>Spiralia</taxon>
        <taxon>Lophotrochozoa</taxon>
        <taxon>Mollusca</taxon>
        <taxon>Gastropoda</taxon>
        <taxon>Heterobranchia</taxon>
        <taxon>Euthyneura</taxon>
        <taxon>Panpulmonata</taxon>
        <taxon>Hygrophila</taxon>
        <taxon>Lymnaeoidea</taxon>
        <taxon>Planorbidae</taxon>
        <taxon>Biomphalaria</taxon>
    </lineage>
</organism>
<gene>
    <name evidence="9 10" type="primary">LOC106055666</name>
</gene>
<evidence type="ECO:0000256" key="5">
    <source>
        <dbReference type="ARBA" id="ARBA00023242"/>
    </source>
</evidence>
<dbReference type="GO" id="GO:0034080">
    <property type="term" value="P:CENP-A containing chromatin assembly"/>
    <property type="evidence" value="ECO:0007669"/>
    <property type="project" value="TreeGrafter"/>
</dbReference>
<evidence type="ECO:0000256" key="1">
    <source>
        <dbReference type="ARBA" id="ARBA00004123"/>
    </source>
</evidence>
<comment type="subcellular location">
    <subcellularLocation>
        <location evidence="2">Chromosome</location>
        <location evidence="2">Centromere</location>
    </subcellularLocation>
    <subcellularLocation>
        <location evidence="1">Nucleus</location>
    </subcellularLocation>
</comment>
<dbReference type="RefSeq" id="XP_013067481.2">
    <property type="nucleotide sequence ID" value="XM_013212027.2"/>
</dbReference>
<evidence type="ECO:0000256" key="6">
    <source>
        <dbReference type="ARBA" id="ARBA00023328"/>
    </source>
</evidence>
<dbReference type="OMA" id="LLQWMTS"/>
<evidence type="ECO:0000313" key="10">
    <source>
        <dbReference type="RefSeq" id="XP_013067481.2"/>
    </source>
</evidence>
<sequence length="754" mass="86168">MASVLTRSMSLESSPQLEPESPSKRRSSALNNAMSFFLQLDANTVLRGNVKFHLSVDQIVKHAMNHGLTREQITTLIKIIVHPNTKISQAIRTKLVKCLVPSSKVPQSAVVRVISWISTRVFSDPGPTNLHSVLLRWILLIYDYIDGYDQLHKLYDIIFCFIHSYLLLPHACHLLFLLTRKHDVKLFKVQQLLQLTRKVGPESCIIGLLTIYKVFCPHLVPMKLEHSHKVYFKAHDSTWRSTIQEIVAANQAAGDDNGLDTDRAEIKIRKEKAFIQVKSKRQKLLVPEPHSASEEISEETDLNTTSLPSDFEHIHYAQLDSFSAYLEALDKIEYPSQIAAALKDKKLQLLLSCHPDQIVITRLCLWIQHVFAFGFRNTDKDECEKYEQLLQMLLSFSQNVQSFSVVEGFLECSLPLWDGQRFTPLIFSLITCFKPSTYNELHYCVLDPLHRLFFSCDVYFKSMCITALTKLLHNLSIINYGNMSSQEEQTQQEGNKSARDATGDTVLNETHLPSSTLDNTQSILLKLISFLDAVIVAGMMMEDDHYLLQMTTLDFLELVSSLFQKCHIPLVCLPLRVIHRLLLSDCPATLARLCEVINSFREAFTAVRSSRRDAVTCDTTLANQVSVLHPTGSKSKGVDKFNGLLLDIMGMLWQGRLFQERSNKLESIFHFKPPSHLADKIKDNALTIYMGPAFLGLAYKFLKETQREDKKIHPLQIEPFKDRYLLFLERENFPEFKKLVSTNIKSRIDKTAHL</sequence>
<evidence type="ECO:0000256" key="7">
    <source>
        <dbReference type="SAM" id="MobiDB-lite"/>
    </source>
</evidence>
<dbReference type="Proteomes" id="UP001165740">
    <property type="component" value="Chromosome 15"/>
</dbReference>
<keyword evidence="4" id="KW-0158">Chromosome</keyword>
<proteinExistence type="inferred from homology"/>
<dbReference type="AlphaFoldDB" id="A0A9U8DZM0"/>
<feature type="compositionally biased region" description="Low complexity" evidence="7">
    <location>
        <begin position="8"/>
        <end position="20"/>
    </location>
</feature>
<evidence type="ECO:0000256" key="4">
    <source>
        <dbReference type="ARBA" id="ARBA00022454"/>
    </source>
</evidence>
<dbReference type="RefSeq" id="XP_013067479.2">
    <property type="nucleotide sequence ID" value="XM_013212025.2"/>
</dbReference>
<accession>A0A9U8DZM0</accession>